<evidence type="ECO:0000256" key="1">
    <source>
        <dbReference type="SAM" id="SignalP"/>
    </source>
</evidence>
<dbReference type="AlphaFoldDB" id="A0A1H1XDY8"/>
<dbReference type="InterPro" id="IPR025218">
    <property type="entry name" value="DUF4426"/>
</dbReference>
<feature type="chain" id="PRO_5044558255" evidence="1">
    <location>
        <begin position="20"/>
        <end position="145"/>
    </location>
</feature>
<name>A0A1H1XDY8_9PSED</name>
<protein>
    <submittedName>
        <fullName evidence="3">DUF4426 domain-containing protein</fullName>
    </submittedName>
</protein>
<dbReference type="Pfam" id="PF14467">
    <property type="entry name" value="DUF4426"/>
    <property type="match status" value="1"/>
</dbReference>
<dbReference type="Proteomes" id="UP000282140">
    <property type="component" value="Unassembled WGS sequence"/>
</dbReference>
<dbReference type="OrthoDB" id="8563353at2"/>
<dbReference type="STRING" id="1148509.SAMN05216222_3045"/>
<evidence type="ECO:0000313" key="8">
    <source>
        <dbReference type="Proteomes" id="UP000245056"/>
    </source>
</evidence>
<dbReference type="EMBL" id="LT629762">
    <property type="protein sequence ID" value="SDT07341.1"/>
    <property type="molecule type" value="Genomic_DNA"/>
</dbReference>
<reference evidence="6 7" key="1">
    <citation type="submission" date="2016-10" db="EMBL/GenBank/DDBJ databases">
        <authorList>
            <person name="de Groot N.N."/>
        </authorList>
    </citation>
    <scope>NUCLEOTIDE SEQUENCE [LARGE SCALE GENOMIC DNA]</scope>
    <source>
        <strain evidence="6 7">LMG 26867</strain>
    </source>
</reference>
<dbReference type="Proteomes" id="UP000198481">
    <property type="component" value="Chromosome I"/>
</dbReference>
<proteinExistence type="predicted"/>
<keyword evidence="9" id="KW-1185">Reference proteome</keyword>
<dbReference type="EMBL" id="PEGB01000001">
    <property type="protein sequence ID" value="RLU12635.1"/>
    <property type="molecule type" value="Genomic_DNA"/>
</dbReference>
<reference evidence="9 10" key="2">
    <citation type="journal article" date="2018" name="Front. Microbiol.">
        <title>Discovery of Phloeophagus Beetles as a Source of Pseudomonas Strains That Produce Potentially New Bioactive Substances and Description of Pseudomonas bohemica sp. nov.</title>
        <authorList>
            <person name="Saati-Santamaria Z."/>
            <person name="Lopez-Mondejar R."/>
            <person name="Jimenez-Gomez A."/>
            <person name="Diez-Mendez A."/>
            <person name="Vetrovsky T."/>
            <person name="Igual J.M."/>
            <person name="Velazquez E."/>
            <person name="Kolarik M."/>
            <person name="Rivas R."/>
            <person name="Garcia-Fraile P."/>
        </authorList>
    </citation>
    <scope>NUCLEOTIDE SEQUENCE [LARGE SCALE GENOMIC DNA]</scope>
    <source>
        <strain evidence="4 10">A2-NA12</strain>
        <strain evidence="5 9">A2-NA13</strain>
    </source>
</reference>
<evidence type="ECO:0000313" key="5">
    <source>
        <dbReference type="EMBL" id="RLU12635.1"/>
    </source>
</evidence>
<evidence type="ECO:0000313" key="10">
    <source>
        <dbReference type="Proteomes" id="UP000282672"/>
    </source>
</evidence>
<gene>
    <name evidence="3" type="ORF">C9I49_14315</name>
    <name evidence="4" type="ORF">CS076_17855</name>
    <name evidence="5" type="ORF">CS078_02715</name>
    <name evidence="6" type="ORF">SAMN05216222_3045</name>
</gene>
<dbReference type="Proteomes" id="UP000282672">
    <property type="component" value="Unassembled WGS sequence"/>
</dbReference>
<feature type="signal peptide" evidence="1">
    <location>
        <begin position="1"/>
        <end position="19"/>
    </location>
</feature>
<accession>A0A1H1XDY8</accession>
<dbReference type="Proteomes" id="UP000245056">
    <property type="component" value="Unassembled WGS sequence"/>
</dbReference>
<dbReference type="Gene3D" id="2.60.40.3340">
    <property type="entry name" value="Domain of unknown function DUF4426"/>
    <property type="match status" value="1"/>
</dbReference>
<dbReference type="EMBL" id="QFAW01000017">
    <property type="protein sequence ID" value="PWE44077.1"/>
    <property type="molecule type" value="Genomic_DNA"/>
</dbReference>
<evidence type="ECO:0000313" key="6">
    <source>
        <dbReference type="EMBL" id="SDT07341.1"/>
    </source>
</evidence>
<evidence type="ECO:0000313" key="9">
    <source>
        <dbReference type="Proteomes" id="UP000282140"/>
    </source>
</evidence>
<keyword evidence="1" id="KW-0732">Signal</keyword>
<sequence>MGRLALFVLTACLSVTAMAADAIKGERQEKLGSGAVVHYNTFNSTFLTPDIAKAAELIRSKNQGVINVSVVKDRKPLIAQVSGTVKDLTSKSVPLTFRQITEQGAVYYIAQYPVDQQETRTFDITVKVGDETRTINFNQELFPGE</sequence>
<dbReference type="EMBL" id="PEGA01000018">
    <property type="protein sequence ID" value="RLU07589.1"/>
    <property type="molecule type" value="Genomic_DNA"/>
</dbReference>
<feature type="domain" description="DUF4426" evidence="2">
    <location>
        <begin position="36"/>
        <end position="143"/>
    </location>
</feature>
<reference evidence="3 8" key="3">
    <citation type="submission" date="2018-05" db="EMBL/GenBank/DDBJ databases">
        <title>Genome sequences of two Antarctic strains of Pseudomonas prosekii: insights into adaptation to extreme conditions.</title>
        <authorList>
            <person name="Snopkova K."/>
            <person name="Dufkova K."/>
            <person name="Cejkova D."/>
            <person name="Sedlacek I."/>
            <person name="Smajs D."/>
        </authorList>
    </citation>
    <scope>NUCLEOTIDE SEQUENCE [LARGE SCALE GENOMIC DNA]</scope>
    <source>
        <strain evidence="3 8">P2673</strain>
    </source>
</reference>
<evidence type="ECO:0000313" key="7">
    <source>
        <dbReference type="Proteomes" id="UP000198481"/>
    </source>
</evidence>
<evidence type="ECO:0000259" key="2">
    <source>
        <dbReference type="Pfam" id="PF14467"/>
    </source>
</evidence>
<evidence type="ECO:0000313" key="4">
    <source>
        <dbReference type="EMBL" id="RLU07589.1"/>
    </source>
</evidence>
<dbReference type="RefSeq" id="WP_092276778.1">
    <property type="nucleotide sequence ID" value="NZ_CP196739.1"/>
</dbReference>
<organism evidence="6 7">
    <name type="scientific">Pseudomonas prosekii</name>
    <dbReference type="NCBI Taxonomy" id="1148509"/>
    <lineage>
        <taxon>Bacteria</taxon>
        <taxon>Pseudomonadati</taxon>
        <taxon>Pseudomonadota</taxon>
        <taxon>Gammaproteobacteria</taxon>
        <taxon>Pseudomonadales</taxon>
        <taxon>Pseudomonadaceae</taxon>
        <taxon>Pseudomonas</taxon>
    </lineage>
</organism>
<evidence type="ECO:0000313" key="3">
    <source>
        <dbReference type="EMBL" id="PWE44077.1"/>
    </source>
</evidence>